<dbReference type="InterPro" id="IPR013749">
    <property type="entry name" value="PM/HMP-P_kinase-1"/>
</dbReference>
<protein>
    <submittedName>
        <fullName evidence="2">Phosphomethylpyrimidine kinase family protein</fullName>
    </submittedName>
</protein>
<dbReference type="Gene3D" id="3.40.1190.20">
    <property type="match status" value="1"/>
</dbReference>
<dbReference type="Proteomes" id="UP000189229">
    <property type="component" value="Unassembled WGS sequence"/>
</dbReference>
<reference evidence="2 3" key="1">
    <citation type="submission" date="2017-02" db="EMBL/GenBank/DDBJ databases">
        <title>Complete genome sequences of Mycobacterium kansasii strains isolated from rhesus macaques.</title>
        <authorList>
            <person name="Panda A."/>
            <person name="Nagaraj S."/>
            <person name="Zhao X."/>
            <person name="Tettelin H."/>
            <person name="Detolla L.J."/>
        </authorList>
    </citation>
    <scope>NUCLEOTIDE SEQUENCE [LARGE SCALE GENOMIC DNA]</scope>
    <source>
        <strain evidence="2 3">11-3813</strain>
    </source>
</reference>
<evidence type="ECO:0000313" key="2">
    <source>
        <dbReference type="EMBL" id="OOK68943.1"/>
    </source>
</evidence>
<proteinExistence type="predicted"/>
<dbReference type="Pfam" id="PF08543">
    <property type="entry name" value="Phos_pyr_kin"/>
    <property type="match status" value="1"/>
</dbReference>
<evidence type="ECO:0000259" key="1">
    <source>
        <dbReference type="Pfam" id="PF08543"/>
    </source>
</evidence>
<dbReference type="GO" id="GO:0016301">
    <property type="term" value="F:kinase activity"/>
    <property type="evidence" value="ECO:0007669"/>
    <property type="project" value="UniProtKB-KW"/>
</dbReference>
<dbReference type="InterPro" id="IPR029056">
    <property type="entry name" value="Ribokinase-like"/>
</dbReference>
<evidence type="ECO:0000313" key="3">
    <source>
        <dbReference type="Proteomes" id="UP000189229"/>
    </source>
</evidence>
<keyword evidence="2" id="KW-0418">Kinase</keyword>
<organism evidence="2 3">
    <name type="scientific">Mycobacterium kansasii</name>
    <dbReference type="NCBI Taxonomy" id="1768"/>
    <lineage>
        <taxon>Bacteria</taxon>
        <taxon>Bacillati</taxon>
        <taxon>Actinomycetota</taxon>
        <taxon>Actinomycetes</taxon>
        <taxon>Mycobacteriales</taxon>
        <taxon>Mycobacteriaceae</taxon>
        <taxon>Mycobacterium</taxon>
    </lineage>
</organism>
<comment type="caution">
    <text evidence="2">The sequence shown here is derived from an EMBL/GenBank/DDBJ whole genome shotgun (WGS) entry which is preliminary data.</text>
</comment>
<keyword evidence="2" id="KW-0808">Transferase</keyword>
<accession>A0A1V3WPQ4</accession>
<name>A0A1V3WPQ4_MYCKA</name>
<sequence>MSTGNDHGGGDTLAAAVACALAHGFTVPDAVAFGKRWVTECLRAAYPLGPVMARSRHCFGCHEPRPDFGHRT</sequence>
<dbReference type="SUPFAM" id="SSF53613">
    <property type="entry name" value="Ribokinase-like"/>
    <property type="match status" value="1"/>
</dbReference>
<dbReference type="AlphaFoldDB" id="A0A1V3WPQ4"/>
<gene>
    <name evidence="2" type="ORF">BZL30_7270</name>
</gene>
<feature type="domain" description="Pyridoxamine kinase/Phosphomethylpyrimidine kinase" evidence="1">
    <location>
        <begin position="2"/>
        <end position="49"/>
    </location>
</feature>
<dbReference type="EMBL" id="MVBM01000007">
    <property type="protein sequence ID" value="OOK68943.1"/>
    <property type="molecule type" value="Genomic_DNA"/>
</dbReference>